<proteinExistence type="predicted"/>
<evidence type="ECO:0000313" key="1">
    <source>
        <dbReference type="EMBL" id="OGD57033.1"/>
    </source>
</evidence>
<dbReference type="AlphaFoldDB" id="A0A1F5DPG4"/>
<protein>
    <submittedName>
        <fullName evidence="1">Uncharacterized protein</fullName>
    </submittedName>
</protein>
<accession>A0A1F5DPG4</accession>
<gene>
    <name evidence="1" type="ORF">A3E73_01825</name>
</gene>
<comment type="caution">
    <text evidence="1">The sequence shown here is derived from an EMBL/GenBank/DDBJ whole genome shotgun (WGS) entry which is preliminary data.</text>
</comment>
<sequence>MKPWKLLKINLCDKINLTMTQQKILNSFQKFRKLSGKSRRRFLSAFEKKMLLRTTKTENPETTFQMVQRVLTRLQFSS</sequence>
<organism evidence="1 2">
    <name type="scientific">Candidatus Beckwithbacteria bacterium RIFCSPHIGHO2_12_FULL_47_17</name>
    <dbReference type="NCBI Taxonomy" id="1797460"/>
    <lineage>
        <taxon>Bacteria</taxon>
        <taxon>Candidatus Beckwithiibacteriota</taxon>
    </lineage>
</organism>
<dbReference type="EMBL" id="MEZN01000003">
    <property type="protein sequence ID" value="OGD57033.1"/>
    <property type="molecule type" value="Genomic_DNA"/>
</dbReference>
<dbReference type="Proteomes" id="UP000176791">
    <property type="component" value="Unassembled WGS sequence"/>
</dbReference>
<reference evidence="1 2" key="1">
    <citation type="journal article" date="2016" name="Nat. Commun.">
        <title>Thousands of microbial genomes shed light on interconnected biogeochemical processes in an aquifer system.</title>
        <authorList>
            <person name="Anantharaman K."/>
            <person name="Brown C.T."/>
            <person name="Hug L.A."/>
            <person name="Sharon I."/>
            <person name="Castelle C.J."/>
            <person name="Probst A.J."/>
            <person name="Thomas B.C."/>
            <person name="Singh A."/>
            <person name="Wilkins M.J."/>
            <person name="Karaoz U."/>
            <person name="Brodie E.L."/>
            <person name="Williams K.H."/>
            <person name="Hubbard S.S."/>
            <person name="Banfield J.F."/>
        </authorList>
    </citation>
    <scope>NUCLEOTIDE SEQUENCE [LARGE SCALE GENOMIC DNA]</scope>
</reference>
<name>A0A1F5DPG4_9BACT</name>
<dbReference type="STRING" id="1797460.A3E73_01825"/>
<evidence type="ECO:0000313" key="2">
    <source>
        <dbReference type="Proteomes" id="UP000176791"/>
    </source>
</evidence>